<keyword evidence="4" id="KW-1185">Reference proteome</keyword>
<comment type="caution">
    <text evidence="3">The sequence shown here is derived from an EMBL/GenBank/DDBJ whole genome shotgun (WGS) entry which is preliminary data.</text>
</comment>
<organism evidence="3 4">
    <name type="scientific">Actinomadura alba</name>
    <dbReference type="NCBI Taxonomy" id="406431"/>
    <lineage>
        <taxon>Bacteria</taxon>
        <taxon>Bacillati</taxon>
        <taxon>Actinomycetota</taxon>
        <taxon>Actinomycetes</taxon>
        <taxon>Streptosporangiales</taxon>
        <taxon>Thermomonosporaceae</taxon>
        <taxon>Actinomadura</taxon>
    </lineage>
</organism>
<accession>A0ABR7LT37</accession>
<evidence type="ECO:0000313" key="4">
    <source>
        <dbReference type="Proteomes" id="UP000805614"/>
    </source>
</evidence>
<dbReference type="Proteomes" id="UP000805614">
    <property type="component" value="Unassembled WGS sequence"/>
</dbReference>
<name>A0ABR7LT37_9ACTN</name>
<evidence type="ECO:0000313" key="3">
    <source>
        <dbReference type="EMBL" id="MBC6467635.1"/>
    </source>
</evidence>
<sequence>MRVIPRRRVDVYTVTDAHRPMSEDIGYRQRRYLVSMGIRTACFLLALFLTGHAPIWIVGVLIVGAVVLPYVSVVFANGGREPENAARFDERESPNRNQISGRPPEIRS</sequence>
<reference evidence="3 4" key="1">
    <citation type="submission" date="2020-06" db="EMBL/GenBank/DDBJ databases">
        <title>Actinomadura xiongansis sp. nov., isolated from soil of Baiyangdian.</title>
        <authorList>
            <person name="Zhang X."/>
        </authorList>
    </citation>
    <scope>NUCLEOTIDE SEQUENCE [LARGE SCALE GENOMIC DNA]</scope>
    <source>
        <strain evidence="3 4">HBUM206468</strain>
    </source>
</reference>
<evidence type="ECO:0000256" key="1">
    <source>
        <dbReference type="SAM" id="MobiDB-lite"/>
    </source>
</evidence>
<feature type="transmembrane region" description="Helical" evidence="2">
    <location>
        <begin position="55"/>
        <end position="77"/>
    </location>
</feature>
<dbReference type="RefSeq" id="WP_187244652.1">
    <property type="nucleotide sequence ID" value="NZ_BAAAOK010000010.1"/>
</dbReference>
<keyword evidence="2" id="KW-0812">Transmembrane</keyword>
<dbReference type="EMBL" id="JABVEC010000014">
    <property type="protein sequence ID" value="MBC6467635.1"/>
    <property type="molecule type" value="Genomic_DNA"/>
</dbReference>
<protein>
    <submittedName>
        <fullName evidence="3">DUF3099 domain-containing protein</fullName>
    </submittedName>
</protein>
<feature type="compositionally biased region" description="Basic and acidic residues" evidence="1">
    <location>
        <begin position="85"/>
        <end position="94"/>
    </location>
</feature>
<evidence type="ECO:0000256" key="2">
    <source>
        <dbReference type="SAM" id="Phobius"/>
    </source>
</evidence>
<gene>
    <name evidence="3" type="ORF">HKK74_19360</name>
</gene>
<dbReference type="InterPro" id="IPR021449">
    <property type="entry name" value="DUF3099"/>
</dbReference>
<dbReference type="Pfam" id="PF11298">
    <property type="entry name" value="DUF3099"/>
    <property type="match status" value="1"/>
</dbReference>
<keyword evidence="2" id="KW-1133">Transmembrane helix</keyword>
<feature type="transmembrane region" description="Helical" evidence="2">
    <location>
        <begin position="32"/>
        <end position="49"/>
    </location>
</feature>
<keyword evidence="2" id="KW-0472">Membrane</keyword>
<feature type="region of interest" description="Disordered" evidence="1">
    <location>
        <begin position="85"/>
        <end position="108"/>
    </location>
</feature>
<proteinExistence type="predicted"/>